<dbReference type="PROSITE" id="PS50043">
    <property type="entry name" value="HTH_LUXR_2"/>
    <property type="match status" value="1"/>
</dbReference>
<keyword evidence="3" id="KW-0805">Transcription regulation</keyword>
<dbReference type="PANTHER" id="PTHR44688:SF16">
    <property type="entry name" value="DNA-BINDING TRANSCRIPTIONAL ACTIVATOR DEVR_DOSR"/>
    <property type="match status" value="1"/>
</dbReference>
<dbReference type="Pfam" id="PF00196">
    <property type="entry name" value="GerE"/>
    <property type="match status" value="1"/>
</dbReference>
<dbReference type="SUPFAM" id="SSF46894">
    <property type="entry name" value="C-terminal effector domain of the bipartite response regulators"/>
    <property type="match status" value="1"/>
</dbReference>
<evidence type="ECO:0000313" key="10">
    <source>
        <dbReference type="Proteomes" id="UP000184292"/>
    </source>
</evidence>
<evidence type="ECO:0000256" key="6">
    <source>
        <dbReference type="PROSITE-ProRule" id="PRU00169"/>
    </source>
</evidence>
<dbReference type="PANTHER" id="PTHR44688">
    <property type="entry name" value="DNA-BINDING TRANSCRIPTIONAL ACTIVATOR DEVR_DOSR"/>
    <property type="match status" value="1"/>
</dbReference>
<dbReference type="SMART" id="SM00421">
    <property type="entry name" value="HTH_LUXR"/>
    <property type="match status" value="1"/>
</dbReference>
<keyword evidence="1 6" id="KW-0597">Phosphoprotein</keyword>
<dbReference type="GO" id="GO:0006355">
    <property type="term" value="P:regulation of DNA-templated transcription"/>
    <property type="evidence" value="ECO:0007669"/>
    <property type="project" value="InterPro"/>
</dbReference>
<dbReference type="SUPFAM" id="SSF52172">
    <property type="entry name" value="CheY-like"/>
    <property type="match status" value="1"/>
</dbReference>
<dbReference type="FunFam" id="3.40.50.2300:FF:000018">
    <property type="entry name" value="DNA-binding transcriptional regulator NtrC"/>
    <property type="match status" value="1"/>
</dbReference>
<accession>A0A1M6HZR5</accession>
<dbReference type="PROSITE" id="PS50110">
    <property type="entry name" value="RESPONSE_REGULATORY"/>
    <property type="match status" value="1"/>
</dbReference>
<sequence length="204" mass="22018">MTGAPKICVVDDDPYVCGSIEALLQVHGFAVRTFPAAAGFLEQGDPPTCDCLLVDVRMPVMDGLSLLARVGESWPDLPVVVMTGHGDVPMAVRALKSGASDFVEKPFEPERLLESIRHAIAGPARRHAALEDARTAPFAVLTPRETEVMEHMVIGRSTKLIAESLSLSPRTVEIHRSRVMQKTGAKSLSHLVRMALKAGFDPEG</sequence>
<evidence type="ECO:0000256" key="2">
    <source>
        <dbReference type="ARBA" id="ARBA00023012"/>
    </source>
</evidence>
<dbReference type="GO" id="GO:0000160">
    <property type="term" value="P:phosphorelay signal transduction system"/>
    <property type="evidence" value="ECO:0007669"/>
    <property type="project" value="UniProtKB-KW"/>
</dbReference>
<dbReference type="PROSITE" id="PS00622">
    <property type="entry name" value="HTH_LUXR_1"/>
    <property type="match status" value="1"/>
</dbReference>
<feature type="domain" description="Response regulatory" evidence="8">
    <location>
        <begin position="6"/>
        <end position="120"/>
    </location>
</feature>
<gene>
    <name evidence="9" type="ORF">SAMN05444417_3450</name>
</gene>
<evidence type="ECO:0000256" key="5">
    <source>
        <dbReference type="ARBA" id="ARBA00023163"/>
    </source>
</evidence>
<dbReference type="EMBL" id="FQYO01000008">
    <property type="protein sequence ID" value="SHJ27726.1"/>
    <property type="molecule type" value="Genomic_DNA"/>
</dbReference>
<feature type="domain" description="HTH luxR-type" evidence="7">
    <location>
        <begin position="134"/>
        <end position="199"/>
    </location>
</feature>
<dbReference type="GO" id="GO:0003677">
    <property type="term" value="F:DNA binding"/>
    <property type="evidence" value="ECO:0007669"/>
    <property type="project" value="UniProtKB-KW"/>
</dbReference>
<dbReference type="InterPro" id="IPR016032">
    <property type="entry name" value="Sig_transdc_resp-reg_C-effctor"/>
</dbReference>
<keyword evidence="4" id="KW-0238">DNA-binding</keyword>
<dbReference type="InterPro" id="IPR000792">
    <property type="entry name" value="Tscrpt_reg_LuxR_C"/>
</dbReference>
<dbReference type="Gene3D" id="1.10.10.10">
    <property type="entry name" value="Winged helix-like DNA-binding domain superfamily/Winged helix DNA-binding domain"/>
    <property type="match status" value="1"/>
</dbReference>
<dbReference type="AlphaFoldDB" id="A0A1M6HZR5"/>
<feature type="modified residue" description="4-aspartylphosphate" evidence="6">
    <location>
        <position position="55"/>
    </location>
</feature>
<dbReference type="InterPro" id="IPR036388">
    <property type="entry name" value="WH-like_DNA-bd_sf"/>
</dbReference>
<dbReference type="InterPro" id="IPR001789">
    <property type="entry name" value="Sig_transdc_resp-reg_receiver"/>
</dbReference>
<keyword evidence="2" id="KW-0902">Two-component regulatory system</keyword>
<dbReference type="Gene3D" id="3.40.50.2300">
    <property type="match status" value="1"/>
</dbReference>
<evidence type="ECO:0000259" key="8">
    <source>
        <dbReference type="PROSITE" id="PS50110"/>
    </source>
</evidence>
<dbReference type="PRINTS" id="PR00038">
    <property type="entry name" value="HTHLUXR"/>
</dbReference>
<keyword evidence="5" id="KW-0804">Transcription</keyword>
<proteinExistence type="predicted"/>
<dbReference type="Pfam" id="PF00072">
    <property type="entry name" value="Response_reg"/>
    <property type="match status" value="1"/>
</dbReference>
<keyword evidence="10" id="KW-1185">Reference proteome</keyword>
<protein>
    <submittedName>
        <fullName evidence="9">Two component transcriptional regulator, LuxR family</fullName>
    </submittedName>
</protein>
<name>A0A1M6HZR5_9RHOB</name>
<evidence type="ECO:0000256" key="3">
    <source>
        <dbReference type="ARBA" id="ARBA00023015"/>
    </source>
</evidence>
<evidence type="ECO:0000313" key="9">
    <source>
        <dbReference type="EMBL" id="SHJ27726.1"/>
    </source>
</evidence>
<evidence type="ECO:0000256" key="1">
    <source>
        <dbReference type="ARBA" id="ARBA00022553"/>
    </source>
</evidence>
<dbReference type="InterPro" id="IPR011006">
    <property type="entry name" value="CheY-like_superfamily"/>
</dbReference>
<dbReference type="SMART" id="SM00448">
    <property type="entry name" value="REC"/>
    <property type="match status" value="1"/>
</dbReference>
<reference evidence="9 10" key="1">
    <citation type="submission" date="2016-11" db="EMBL/GenBank/DDBJ databases">
        <authorList>
            <person name="Jaros S."/>
            <person name="Januszkiewicz K."/>
            <person name="Wedrychowicz H."/>
        </authorList>
    </citation>
    <scope>NUCLEOTIDE SEQUENCE [LARGE SCALE GENOMIC DNA]</scope>
    <source>
        <strain evidence="9 10">DSM 100565</strain>
    </source>
</reference>
<dbReference type="STRING" id="1447782.SAMN05444417_3450"/>
<evidence type="ECO:0000256" key="4">
    <source>
        <dbReference type="ARBA" id="ARBA00023125"/>
    </source>
</evidence>
<dbReference type="Proteomes" id="UP000184292">
    <property type="component" value="Unassembled WGS sequence"/>
</dbReference>
<organism evidence="9 10">
    <name type="scientific">Wenxinia saemankumensis</name>
    <dbReference type="NCBI Taxonomy" id="1447782"/>
    <lineage>
        <taxon>Bacteria</taxon>
        <taxon>Pseudomonadati</taxon>
        <taxon>Pseudomonadota</taxon>
        <taxon>Alphaproteobacteria</taxon>
        <taxon>Rhodobacterales</taxon>
        <taxon>Roseobacteraceae</taxon>
        <taxon>Wenxinia</taxon>
    </lineage>
</organism>
<evidence type="ECO:0000259" key="7">
    <source>
        <dbReference type="PROSITE" id="PS50043"/>
    </source>
</evidence>
<dbReference type="CDD" id="cd06170">
    <property type="entry name" value="LuxR_C_like"/>
    <property type="match status" value="1"/>
</dbReference>